<dbReference type="Proteomes" id="UP000540989">
    <property type="component" value="Unassembled WGS sequence"/>
</dbReference>
<dbReference type="InterPro" id="IPR003737">
    <property type="entry name" value="GlcNAc_PI_deacetylase-related"/>
</dbReference>
<dbReference type="InterPro" id="IPR024078">
    <property type="entry name" value="LmbE-like_dom_sf"/>
</dbReference>
<dbReference type="Gene3D" id="3.40.50.10320">
    <property type="entry name" value="LmbE-like"/>
    <property type="match status" value="1"/>
</dbReference>
<dbReference type="Pfam" id="PF02585">
    <property type="entry name" value="PIG-L"/>
    <property type="match status" value="1"/>
</dbReference>
<dbReference type="RefSeq" id="WP_184216554.1">
    <property type="nucleotide sequence ID" value="NZ_JACHIP010000003.1"/>
</dbReference>
<dbReference type="PANTHER" id="PTHR12993:SF26">
    <property type="entry name" value="1D-MYO-INOSITOL 2-ACETAMIDO-2-DEOXY-ALPHA-D-GLUCOPYRANOSIDE DEACETYLASE"/>
    <property type="match status" value="1"/>
</dbReference>
<dbReference type="SUPFAM" id="SSF52317">
    <property type="entry name" value="Class I glutamine amidotransferase-like"/>
    <property type="match status" value="1"/>
</dbReference>
<evidence type="ECO:0000256" key="1">
    <source>
        <dbReference type="SAM" id="MobiDB-lite"/>
    </source>
</evidence>
<organism evidence="3 4">
    <name type="scientific">Granulicella aggregans</name>
    <dbReference type="NCBI Taxonomy" id="474949"/>
    <lineage>
        <taxon>Bacteria</taxon>
        <taxon>Pseudomonadati</taxon>
        <taxon>Acidobacteriota</taxon>
        <taxon>Terriglobia</taxon>
        <taxon>Terriglobales</taxon>
        <taxon>Acidobacteriaceae</taxon>
        <taxon>Granulicella</taxon>
    </lineage>
</organism>
<dbReference type="AlphaFoldDB" id="A0A7W7ZDW7"/>
<proteinExistence type="predicted"/>
<gene>
    <name evidence="3" type="ORF">HDF16_002257</name>
</gene>
<name>A0A7W7ZDW7_9BACT</name>
<feature type="chain" id="PRO_5031165140" evidence="2">
    <location>
        <begin position="23"/>
        <end position="951"/>
    </location>
</feature>
<reference evidence="3 4" key="1">
    <citation type="submission" date="2020-08" db="EMBL/GenBank/DDBJ databases">
        <title>Genomic Encyclopedia of Type Strains, Phase IV (KMG-V): Genome sequencing to study the core and pangenomes of soil and plant-associated prokaryotes.</title>
        <authorList>
            <person name="Whitman W."/>
        </authorList>
    </citation>
    <scope>NUCLEOTIDE SEQUENCE [LARGE SCALE GENOMIC DNA]</scope>
    <source>
        <strain evidence="3 4">M8UP14</strain>
    </source>
</reference>
<dbReference type="Gene3D" id="3.40.50.880">
    <property type="match status" value="1"/>
</dbReference>
<protein>
    <submittedName>
        <fullName evidence="3">LmbE family N-acetylglucosaminyl deacetylase</fullName>
    </submittedName>
</protein>
<dbReference type="GO" id="GO:0016811">
    <property type="term" value="F:hydrolase activity, acting on carbon-nitrogen (but not peptide) bonds, in linear amides"/>
    <property type="evidence" value="ECO:0007669"/>
    <property type="project" value="TreeGrafter"/>
</dbReference>
<dbReference type="EMBL" id="JACHIP010000003">
    <property type="protein sequence ID" value="MBB5057551.1"/>
    <property type="molecule type" value="Genomic_DNA"/>
</dbReference>
<keyword evidence="4" id="KW-1185">Reference proteome</keyword>
<dbReference type="PANTHER" id="PTHR12993">
    <property type="entry name" value="N-ACETYLGLUCOSAMINYL-PHOSPHATIDYLINOSITOL DE-N-ACETYLASE-RELATED"/>
    <property type="match status" value="1"/>
</dbReference>
<evidence type="ECO:0000313" key="4">
    <source>
        <dbReference type="Proteomes" id="UP000540989"/>
    </source>
</evidence>
<feature type="signal peptide" evidence="2">
    <location>
        <begin position="1"/>
        <end position="22"/>
    </location>
</feature>
<dbReference type="SUPFAM" id="SSF102588">
    <property type="entry name" value="LmbE-like"/>
    <property type="match status" value="1"/>
</dbReference>
<evidence type="ECO:0000313" key="3">
    <source>
        <dbReference type="EMBL" id="MBB5057551.1"/>
    </source>
</evidence>
<dbReference type="InterPro" id="IPR029062">
    <property type="entry name" value="Class_I_gatase-like"/>
</dbReference>
<sequence length="951" mass="102996">MTLRSFKVALAMFALCTPVVIAQQTPQFTDPANLRGERVKPRDGRELPIDQGARGLEQMLRKLNTRASLMLIVAHPDDEDGGMLTYYSRGLGARVAVLTLTRGEGGQNAMTGDFEDALGLLRTQELLSADRYMGVDQFFGTEVDFGFSKTKEEAFKKWTHERVLYDAVRSIRLYRPLVIAAVFIGGVTDGHGQHQVSGQIAQEAFKAAADPTVFPDMIAEGILPWQALKVYARVPMQSISDKGLFDYATGKYTAPRFENYVTGEVTTTVPSSDVVVHEGTTDPILSDDPAAPPRTYVQFARIGLGMQKSQIGGGVRVPPAGKFDIDYHLYGSALCSSPTHIKDCRPERSAQRAVEGPASPPEALGHNPSSASFFDGIDTSFAGLASLIPAESTDANGRAMRDQIEAIGEEVKQCRDWNVSNAKRKDIAALLADAINRNNLVISWLQTAKLAAAPRVTLLHEHRVKDVQLKEALLLALNVKFDAQIDGTQKGGDIIANSKIKVATSLTLPAPPHVEQNAAPKTTIRVVAAHLQNELQQDLATFSMPQSIYEDPGEHLSRPYFSRKGIEQPFYDLTEPNLRNAPQPPSALTAWATLRLEWSGESFDFEVGRVVHNGIEPVLIVPPTSLSLATRAQVLANSTSSVTIRAFLTPSTSPAVASTLTLPSGWTSTPVVSTTNSTTETLFTVEPAPSIREAAVIPAGIALPAGTITEGYRAIGYGDLPRTNYYTPATVRIVPVDLNLPATHRIGYLPGTGDAVPEALASINLKPDTLTIADLTPAKLAQYDTVILGVRTYAAHPDLHGAPTQALLDYARNGGNVLVQYQTTEFTAEDAPLPLSLGSNEKVVDETDPVQLLAPTAPFLTTPNKITPADFNNWVEERGHGFLSSWDSHYTALTETHDPDQDPQRGGLITTNIGKGRWTYCAFALYRQLPEAVPGAFRLFVNLIAPATAKN</sequence>
<comment type="caution">
    <text evidence="3">The sequence shown here is derived from an EMBL/GenBank/DDBJ whole genome shotgun (WGS) entry which is preliminary data.</text>
</comment>
<evidence type="ECO:0000256" key="2">
    <source>
        <dbReference type="SAM" id="SignalP"/>
    </source>
</evidence>
<feature type="region of interest" description="Disordered" evidence="1">
    <location>
        <begin position="346"/>
        <end position="369"/>
    </location>
</feature>
<keyword evidence="2" id="KW-0732">Signal</keyword>
<accession>A0A7W7ZDW7</accession>